<comment type="caution">
    <text evidence="2">The sequence shown here is derived from an EMBL/GenBank/DDBJ whole genome shotgun (WGS) entry which is preliminary data.</text>
</comment>
<dbReference type="AlphaFoldDB" id="A0A6N8H905"/>
<sequence>MYQVLCYSFGAFFLLASGKLILAGIDRNNIRFRSIGVCNLFISVILLFVGACYLC</sequence>
<name>A0A6N8H905_9FLAO</name>
<reference evidence="2 3" key="1">
    <citation type="submission" date="2019-12" db="EMBL/GenBank/DDBJ databases">
        <authorList>
            <person name="Sun J.-Q."/>
        </authorList>
    </citation>
    <scope>NUCLEOTIDE SEQUENCE [LARGE SCALE GENOMIC DNA]</scope>
    <source>
        <strain evidence="2 3">JCM 17928</strain>
    </source>
</reference>
<organism evidence="2 3">
    <name type="scientific">Flavobacterium rakeshii</name>
    <dbReference type="NCBI Taxonomy" id="1038845"/>
    <lineage>
        <taxon>Bacteria</taxon>
        <taxon>Pseudomonadati</taxon>
        <taxon>Bacteroidota</taxon>
        <taxon>Flavobacteriia</taxon>
        <taxon>Flavobacteriales</taxon>
        <taxon>Flavobacteriaceae</taxon>
        <taxon>Flavobacterium</taxon>
    </lineage>
</organism>
<dbReference type="Proteomes" id="UP000433945">
    <property type="component" value="Unassembled WGS sequence"/>
</dbReference>
<evidence type="ECO:0000256" key="1">
    <source>
        <dbReference type="SAM" id="Phobius"/>
    </source>
</evidence>
<evidence type="ECO:0000313" key="3">
    <source>
        <dbReference type="Proteomes" id="UP000433945"/>
    </source>
</evidence>
<evidence type="ECO:0000313" key="2">
    <source>
        <dbReference type="EMBL" id="MUV02413.1"/>
    </source>
</evidence>
<keyword evidence="1" id="KW-0812">Transmembrane</keyword>
<accession>A0A6N8H905</accession>
<dbReference type="EMBL" id="WOWP01000005">
    <property type="protein sequence ID" value="MUV02413.1"/>
    <property type="molecule type" value="Genomic_DNA"/>
</dbReference>
<keyword evidence="3" id="KW-1185">Reference proteome</keyword>
<dbReference type="RefSeq" id="WP_157481403.1">
    <property type="nucleotide sequence ID" value="NZ_JAZDQD010000009.1"/>
</dbReference>
<gene>
    <name evidence="2" type="ORF">GN157_01720</name>
</gene>
<proteinExistence type="predicted"/>
<feature type="transmembrane region" description="Helical" evidence="1">
    <location>
        <begin position="33"/>
        <end position="54"/>
    </location>
</feature>
<keyword evidence="1" id="KW-0472">Membrane</keyword>
<keyword evidence="1" id="KW-1133">Transmembrane helix</keyword>
<protein>
    <submittedName>
        <fullName evidence="2">Uncharacterized protein</fullName>
    </submittedName>
</protein>